<gene>
    <name evidence="2" type="ORF">ACFPIE_07585</name>
</gene>
<feature type="transmembrane region" description="Helical" evidence="1">
    <location>
        <begin position="63"/>
        <end position="83"/>
    </location>
</feature>
<accession>A0ABW0FPT5</accession>
<feature type="transmembrane region" description="Helical" evidence="1">
    <location>
        <begin position="6"/>
        <end position="26"/>
    </location>
</feature>
<dbReference type="Proteomes" id="UP001596152">
    <property type="component" value="Unassembled WGS sequence"/>
</dbReference>
<evidence type="ECO:0000313" key="2">
    <source>
        <dbReference type="EMBL" id="MFC5343770.1"/>
    </source>
</evidence>
<sequence>MQVVLEYADILTAVVGVIALAWIADLMTGRRGLFAALLVASTGAVCGWFLAVRVFGASTMDEFRWVFWSGGGAIIAQVAYYLFRSKR</sequence>
<protein>
    <submittedName>
        <fullName evidence="2">Transglycosylase</fullName>
    </submittedName>
</protein>
<feature type="transmembrane region" description="Helical" evidence="1">
    <location>
        <begin position="33"/>
        <end position="51"/>
    </location>
</feature>
<comment type="caution">
    <text evidence="2">The sequence shown here is derived from an EMBL/GenBank/DDBJ whole genome shotgun (WGS) entry which is preliminary data.</text>
</comment>
<name>A0ABW0FPT5_9CAUL</name>
<evidence type="ECO:0000313" key="3">
    <source>
        <dbReference type="Proteomes" id="UP001596152"/>
    </source>
</evidence>
<dbReference type="RefSeq" id="WP_374035989.1">
    <property type="nucleotide sequence ID" value="NZ_CP169082.1"/>
</dbReference>
<organism evidence="2 3">
    <name type="scientific">Brevundimonas staleyi</name>
    <dbReference type="NCBI Taxonomy" id="74326"/>
    <lineage>
        <taxon>Bacteria</taxon>
        <taxon>Pseudomonadati</taxon>
        <taxon>Pseudomonadota</taxon>
        <taxon>Alphaproteobacteria</taxon>
        <taxon>Caulobacterales</taxon>
        <taxon>Caulobacteraceae</taxon>
        <taxon>Brevundimonas</taxon>
    </lineage>
</organism>
<keyword evidence="1" id="KW-1133">Transmembrane helix</keyword>
<reference evidence="3" key="1">
    <citation type="journal article" date="2019" name="Int. J. Syst. Evol. Microbiol.">
        <title>The Global Catalogue of Microorganisms (GCM) 10K type strain sequencing project: providing services to taxonomists for standard genome sequencing and annotation.</title>
        <authorList>
            <consortium name="The Broad Institute Genomics Platform"/>
            <consortium name="The Broad Institute Genome Sequencing Center for Infectious Disease"/>
            <person name="Wu L."/>
            <person name="Ma J."/>
        </authorList>
    </citation>
    <scope>NUCLEOTIDE SEQUENCE [LARGE SCALE GENOMIC DNA]</scope>
    <source>
        <strain evidence="3">JCM 12125</strain>
    </source>
</reference>
<proteinExistence type="predicted"/>
<keyword evidence="1" id="KW-0812">Transmembrane</keyword>
<keyword evidence="3" id="KW-1185">Reference proteome</keyword>
<keyword evidence="1" id="KW-0472">Membrane</keyword>
<dbReference type="EMBL" id="JBHSLF010000014">
    <property type="protein sequence ID" value="MFC5343770.1"/>
    <property type="molecule type" value="Genomic_DNA"/>
</dbReference>
<evidence type="ECO:0000256" key="1">
    <source>
        <dbReference type="SAM" id="Phobius"/>
    </source>
</evidence>